<dbReference type="InterPro" id="IPR011992">
    <property type="entry name" value="EF-hand-dom_pair"/>
</dbReference>
<dbReference type="InterPro" id="IPR029297">
    <property type="entry name" value="SPATA32"/>
</dbReference>
<evidence type="ECO:0000256" key="1">
    <source>
        <dbReference type="ARBA" id="ARBA00022723"/>
    </source>
</evidence>
<dbReference type="SUPFAM" id="SSF47473">
    <property type="entry name" value="EF-hand"/>
    <property type="match status" value="1"/>
</dbReference>
<reference evidence="5" key="1">
    <citation type="journal article" date="2022" name="J. Hered.">
        <title>A De Novo Chromosome-Level Genome Assembly of the White-Tailed Deer, Odocoileus Virginianus.</title>
        <authorList>
            <person name="London E.W."/>
            <person name="Roca A.L."/>
            <person name="Novakofski J.E."/>
            <person name="Mateus-Pinilla N.E."/>
        </authorList>
    </citation>
    <scope>NUCLEOTIDE SEQUENCE [LARGE SCALE GENOMIC DNA]</scope>
</reference>
<evidence type="ECO:0000313" key="5">
    <source>
        <dbReference type="Proteomes" id="UP001652640"/>
    </source>
</evidence>
<dbReference type="CDD" id="cd00051">
    <property type="entry name" value="EFh"/>
    <property type="match status" value="1"/>
</dbReference>
<dbReference type="InterPro" id="IPR018247">
    <property type="entry name" value="EF_Hand_1_Ca_BS"/>
</dbReference>
<feature type="region of interest" description="Disordered" evidence="3">
    <location>
        <begin position="159"/>
        <end position="213"/>
    </location>
</feature>
<accession>A0ABM4J6P0</accession>
<dbReference type="PANTHER" id="PTHR37338">
    <property type="entry name" value="SPERMATOGENESIS-ASSOCIATED PROTEIN 32"/>
    <property type="match status" value="1"/>
</dbReference>
<feature type="compositionally biased region" description="Polar residues" evidence="3">
    <location>
        <begin position="1"/>
        <end position="15"/>
    </location>
</feature>
<dbReference type="Pfam" id="PF13833">
    <property type="entry name" value="EF-hand_8"/>
    <property type="match status" value="1"/>
</dbReference>
<feature type="region of interest" description="Disordered" evidence="3">
    <location>
        <begin position="715"/>
        <end position="838"/>
    </location>
</feature>
<feature type="compositionally biased region" description="Basic and acidic residues" evidence="3">
    <location>
        <begin position="164"/>
        <end position="174"/>
    </location>
</feature>
<dbReference type="RefSeq" id="XP_070335729.1">
    <property type="nucleotide sequence ID" value="XM_070479628.1"/>
</dbReference>
<protein>
    <submittedName>
        <fullName evidence="6">Spermatogenesis-associated protein 32 isoform X2</fullName>
    </submittedName>
</protein>
<feature type="region of interest" description="Disordered" evidence="3">
    <location>
        <begin position="1"/>
        <end position="104"/>
    </location>
</feature>
<keyword evidence="1" id="KW-0479">Metal-binding</keyword>
<sequence length="838" mass="92387">MCPGQTQSSALQTSGFWPAAGRSSDCGARRSPLLGKTPPPTAKPTHTPWGSRQGRHRGSDITGTGALPHPTRSPASLPPPTACHQRAYWRRRGSSHQPAPRLPHRVSVSMGVTGAKGLPCCGKDSVDIMDSQGAINRNQFQPIQEEDDMELEDELLGPEVPEEEVPRVEPEQKPKPFPQAEPKAKQEDPKPQEYREESPHPYGDGLAKPGIRQLSMRSNSSYVSSVDEDYHSIHVQTSRHLFWVDRLIQVSEHSLQPVISTQPIQKSTEEPTRGPAQQTVPKDPGSSKKQSQDPSAQQGPRDKASQKTPSPEPSFGVPSMGLEELINFASTLAMASSSRKDLPSLRHMIKTTPQKTMPPPTEPAVDHTAQPTMDEPEQENLTTDEKPPEEPREAREPQDAPKQEDKDVPHPYLDLGKPGLKRATIEGELKFLQSPQPEGAAKEPAQKPQRLLTQDPGEEQTGRTQKGRLQQRATLLTQKEPAAALATGAKQASQRTRQLKGLEAIHTVQSDPQTRSQRSSFVDKNLLPLTARQLAAFQDVFKLFSSSPTGSVDMRSMKTALCNMGVQLSPQEMCEALRQADLDGDGTVSFKDFLGVLTDSHRLAQCLGKVRNSWACDPQGLQTLFLEMLFKLMSLGYVPFKSAREVMSYYSKKQRSLRLNASRKGRSRSHGRSGRSHAGLAFFCQAARLIGLSNAELARSLHGLHKAGACSPYSQIPSLNGRSQPESLTQRRTPRPDVRRPKSFQPSRPKRRPKSGRLSQGESGRRQSQRAEPGYVDKGVGGREREDRGGADRAGTRQINGTDRRGKEGRAEWKQNYKKLGPDSGRCNKRSLLLPSSV</sequence>
<evidence type="ECO:0000256" key="2">
    <source>
        <dbReference type="ARBA" id="ARBA00022837"/>
    </source>
</evidence>
<gene>
    <name evidence="6" type="primary">SPATA32</name>
</gene>
<dbReference type="Proteomes" id="UP001652640">
    <property type="component" value="Chromosome 17"/>
</dbReference>
<evidence type="ECO:0000256" key="3">
    <source>
        <dbReference type="SAM" id="MobiDB-lite"/>
    </source>
</evidence>
<organism evidence="5 6">
    <name type="scientific">Odocoileus virginianus</name>
    <name type="common">White-tailed deer</name>
    <dbReference type="NCBI Taxonomy" id="9874"/>
    <lineage>
        <taxon>Eukaryota</taxon>
        <taxon>Metazoa</taxon>
        <taxon>Chordata</taxon>
        <taxon>Craniata</taxon>
        <taxon>Vertebrata</taxon>
        <taxon>Euteleostomi</taxon>
        <taxon>Mammalia</taxon>
        <taxon>Eutheria</taxon>
        <taxon>Laurasiatheria</taxon>
        <taxon>Artiodactyla</taxon>
        <taxon>Ruminantia</taxon>
        <taxon>Pecora</taxon>
        <taxon>Cervidae</taxon>
        <taxon>Odocoileinae</taxon>
        <taxon>Odocoileus</taxon>
    </lineage>
</organism>
<dbReference type="PROSITE" id="PS00018">
    <property type="entry name" value="EF_HAND_1"/>
    <property type="match status" value="1"/>
</dbReference>
<reference evidence="6" key="2">
    <citation type="submission" date="2025-08" db="UniProtKB">
        <authorList>
            <consortium name="RefSeq"/>
        </authorList>
    </citation>
    <scope>IDENTIFICATION</scope>
    <source>
        <tissue evidence="6">Tongue muscle</tissue>
    </source>
</reference>
<dbReference type="InterPro" id="IPR002048">
    <property type="entry name" value="EF_hand_dom"/>
</dbReference>
<feature type="region of interest" description="Disordered" evidence="3">
    <location>
        <begin position="334"/>
        <end position="470"/>
    </location>
</feature>
<name>A0ABM4J6P0_ODOVR</name>
<feature type="compositionally biased region" description="Basic and acidic residues" evidence="3">
    <location>
        <begin position="383"/>
        <end position="409"/>
    </location>
</feature>
<proteinExistence type="predicted"/>
<evidence type="ECO:0000259" key="4">
    <source>
        <dbReference type="PROSITE" id="PS50222"/>
    </source>
</evidence>
<dbReference type="PROSITE" id="PS50222">
    <property type="entry name" value="EF_HAND_2"/>
    <property type="match status" value="1"/>
</dbReference>
<keyword evidence="5" id="KW-1185">Reference proteome</keyword>
<evidence type="ECO:0000313" key="6">
    <source>
        <dbReference type="RefSeq" id="XP_070335729.1"/>
    </source>
</evidence>
<feature type="compositionally biased region" description="Basic and acidic residues" evidence="3">
    <location>
        <begin position="780"/>
        <end position="795"/>
    </location>
</feature>
<dbReference type="GeneID" id="110124794"/>
<feature type="compositionally biased region" description="Polar residues" evidence="3">
    <location>
        <begin position="287"/>
        <end position="298"/>
    </location>
</feature>
<feature type="compositionally biased region" description="Polar residues" evidence="3">
    <location>
        <begin position="715"/>
        <end position="731"/>
    </location>
</feature>
<keyword evidence="2" id="KW-0106">Calcium</keyword>
<feature type="domain" description="EF-hand" evidence="4">
    <location>
        <begin position="568"/>
        <end position="603"/>
    </location>
</feature>
<dbReference type="PANTHER" id="PTHR37338:SF1">
    <property type="entry name" value="SPERMATOGENESIS-ASSOCIATED PROTEIN 32"/>
    <property type="match status" value="1"/>
</dbReference>
<feature type="compositionally biased region" description="Basic and acidic residues" evidence="3">
    <location>
        <begin position="802"/>
        <end position="815"/>
    </location>
</feature>
<feature type="region of interest" description="Disordered" evidence="3">
    <location>
        <begin position="259"/>
        <end position="319"/>
    </location>
</feature>
<dbReference type="Pfam" id="PF15310">
    <property type="entry name" value="VAD1-2"/>
    <property type="match status" value="1"/>
</dbReference>
<feature type="compositionally biased region" description="Basic and acidic residues" evidence="3">
    <location>
        <begin position="182"/>
        <end position="199"/>
    </location>
</feature>
<dbReference type="Gene3D" id="1.10.238.10">
    <property type="entry name" value="EF-hand"/>
    <property type="match status" value="1"/>
</dbReference>